<dbReference type="InterPro" id="IPR036065">
    <property type="entry name" value="BolA-like_sf"/>
</dbReference>
<gene>
    <name evidence="2" type="ordered locus">CCNA_03106</name>
</gene>
<dbReference type="HOGENOM" id="CLU_109462_2_1_5"/>
<keyword evidence="3" id="KW-1185">Reference proteome</keyword>
<dbReference type="GeneID" id="7333560"/>
<dbReference type="AlphaFoldDB" id="A0A0H3CAS4"/>
<evidence type="ECO:0000313" key="2">
    <source>
        <dbReference type="EMBL" id="ACL96571.2"/>
    </source>
</evidence>
<dbReference type="Pfam" id="PF01722">
    <property type="entry name" value="BolA"/>
    <property type="match status" value="1"/>
</dbReference>
<dbReference type="EMBL" id="CP001340">
    <property type="protein sequence ID" value="ACL96571.2"/>
    <property type="molecule type" value="Genomic_DNA"/>
</dbReference>
<dbReference type="InterPro" id="IPR002634">
    <property type="entry name" value="BolA"/>
</dbReference>
<dbReference type="SMR" id="A0A0H3CAS4"/>
<dbReference type="RefSeq" id="YP_002518479.2">
    <property type="nucleotide sequence ID" value="NC_011916.1"/>
</dbReference>
<dbReference type="PANTHER" id="PTHR46230">
    <property type="match status" value="1"/>
</dbReference>
<dbReference type="OrthoDB" id="9811118at2"/>
<dbReference type="KEGG" id="ccs:CCNA_03106"/>
<dbReference type="PANTHER" id="PTHR46230:SF7">
    <property type="entry name" value="BOLA-LIKE PROTEIN 1"/>
    <property type="match status" value="1"/>
</dbReference>
<organism evidence="2 3">
    <name type="scientific">Caulobacter vibrioides (strain NA1000 / CB15N)</name>
    <name type="common">Caulobacter crescentus</name>
    <dbReference type="NCBI Taxonomy" id="565050"/>
    <lineage>
        <taxon>Bacteria</taxon>
        <taxon>Pseudomonadati</taxon>
        <taxon>Pseudomonadota</taxon>
        <taxon>Alphaproteobacteria</taxon>
        <taxon>Caulobacterales</taxon>
        <taxon>Caulobacteraceae</taxon>
        <taxon>Caulobacter</taxon>
    </lineage>
</organism>
<name>A0A0H3CAS4_CAUVN</name>
<dbReference type="RefSeq" id="WP_010920847.1">
    <property type="nucleotide sequence ID" value="NC_011916.1"/>
</dbReference>
<sequence length="91" mass="9722">MMGAVAETIRRKLEAAFSPSALELVDDSDRHHGHAGHTGAGESHFNLRIESQAFAGKTRVMRQRMVMHALAEELAGPVHALSIHASAPGDA</sequence>
<comment type="similarity">
    <text evidence="1">Belongs to the BolA/IbaG family.</text>
</comment>
<evidence type="ECO:0000313" key="3">
    <source>
        <dbReference type="Proteomes" id="UP000001364"/>
    </source>
</evidence>
<protein>
    <submittedName>
        <fullName evidence="2">BolA protein</fullName>
    </submittedName>
</protein>
<dbReference type="SUPFAM" id="SSF82657">
    <property type="entry name" value="BolA-like"/>
    <property type="match status" value="1"/>
</dbReference>
<accession>A0A0H3CAS4</accession>
<dbReference type="PATRIC" id="fig|565050.3.peg.3034"/>
<dbReference type="GO" id="GO:0016226">
    <property type="term" value="P:iron-sulfur cluster assembly"/>
    <property type="evidence" value="ECO:0007669"/>
    <property type="project" value="TreeGrafter"/>
</dbReference>
<dbReference type="PIRSF" id="PIRSF003113">
    <property type="entry name" value="BolA"/>
    <property type="match status" value="1"/>
</dbReference>
<proteinExistence type="inferred from homology"/>
<dbReference type="Proteomes" id="UP000001364">
    <property type="component" value="Chromosome"/>
</dbReference>
<dbReference type="Gene3D" id="3.30.300.90">
    <property type="entry name" value="BolA-like"/>
    <property type="match status" value="1"/>
</dbReference>
<evidence type="ECO:0000256" key="1">
    <source>
        <dbReference type="RuleBase" id="RU003860"/>
    </source>
</evidence>
<reference evidence="2 3" key="1">
    <citation type="journal article" date="2010" name="J. Bacteriol.">
        <title>The genetic basis of laboratory adaptation in Caulobacter crescentus.</title>
        <authorList>
            <person name="Marks M.E."/>
            <person name="Castro-Rojas C.M."/>
            <person name="Teiling C."/>
            <person name="Du L."/>
            <person name="Kapatral V."/>
            <person name="Walunas T.L."/>
            <person name="Crosson S."/>
        </authorList>
    </citation>
    <scope>NUCLEOTIDE SEQUENCE [LARGE SCALE GENOMIC DNA]</scope>
    <source>
        <strain evidence="3">NA1000 / CB15N</strain>
    </source>
</reference>